<dbReference type="CDD" id="cd19589">
    <property type="entry name" value="serpin_tengpin-like"/>
    <property type="match status" value="1"/>
</dbReference>
<dbReference type="SUPFAM" id="SSF56574">
    <property type="entry name" value="Serpins"/>
    <property type="match status" value="1"/>
</dbReference>
<dbReference type="PANTHER" id="PTHR11461">
    <property type="entry name" value="SERINE PROTEASE INHIBITOR, SERPIN"/>
    <property type="match status" value="1"/>
</dbReference>
<accession>A0A9D1LYU0</accession>
<dbReference type="GO" id="GO:0005615">
    <property type="term" value="C:extracellular space"/>
    <property type="evidence" value="ECO:0007669"/>
    <property type="project" value="InterPro"/>
</dbReference>
<gene>
    <name evidence="4" type="ORF">IAD22_06160</name>
</gene>
<dbReference type="Gene3D" id="2.30.39.10">
    <property type="entry name" value="Alpha-1-antitrypsin, domain 1"/>
    <property type="match status" value="1"/>
</dbReference>
<proteinExistence type="inferred from homology"/>
<sequence>MKRIACLFMAVTLLLGLTACESGEKKDLTSDINPQQVQGKETDERFEKIYADFAVKSFKNFTDKEKNSMISPVSIMLALSMTANGAEGETLEEMKNLLAEGMETEELNQYLYALSEKLTQGESAMKIANSVWFRDDENRLQVNEDFLQTAADYYNAQIFKEPFNEQTLNDINDWVKKNTDGMIEKILDEIDIDTVMYLINAITFEAQWERIYYDTEIFEGTFYNSDGSEAQREFMYSEENKYISLNGAEGFIKDYKGGNFSFAALLPPENMEIDEFIEGLEGETLLNAFKNYENEPVVVNMPKFSSEYEIELKEPLIDMGMVRAFDSGKAEFEKMCTSTRGNVYINRVVHKTFINVDEKGTTAGAVTMVEANDEGAILGKEVKLDRPFLYFIIDNETGIPLFMGKILNLT</sequence>
<dbReference type="SMART" id="SM00093">
    <property type="entry name" value="SERPIN"/>
    <property type="match status" value="1"/>
</dbReference>
<dbReference type="Pfam" id="PF00079">
    <property type="entry name" value="Serpin"/>
    <property type="match status" value="1"/>
</dbReference>
<organism evidence="4 5">
    <name type="scientific">Candidatus Limousia pullorum</name>
    <dbReference type="NCBI Taxonomy" id="2840860"/>
    <lineage>
        <taxon>Bacteria</taxon>
        <taxon>Bacillati</taxon>
        <taxon>Bacillota</taxon>
        <taxon>Clostridia</taxon>
        <taxon>Eubacteriales</taxon>
        <taxon>Oscillospiraceae</taxon>
        <taxon>Oscillospiraceae incertae sedis</taxon>
        <taxon>Candidatus Limousia</taxon>
    </lineage>
</organism>
<name>A0A9D1LYU0_9FIRM</name>
<reference evidence="4" key="2">
    <citation type="journal article" date="2021" name="PeerJ">
        <title>Extensive microbial diversity within the chicken gut microbiome revealed by metagenomics and culture.</title>
        <authorList>
            <person name="Gilroy R."/>
            <person name="Ravi A."/>
            <person name="Getino M."/>
            <person name="Pursley I."/>
            <person name="Horton D.L."/>
            <person name="Alikhan N.F."/>
            <person name="Baker D."/>
            <person name="Gharbi K."/>
            <person name="Hall N."/>
            <person name="Watson M."/>
            <person name="Adriaenssens E.M."/>
            <person name="Foster-Nyarko E."/>
            <person name="Jarju S."/>
            <person name="Secka A."/>
            <person name="Antonio M."/>
            <person name="Oren A."/>
            <person name="Chaudhuri R.R."/>
            <person name="La Ragione R."/>
            <person name="Hildebrand F."/>
            <person name="Pallen M.J."/>
        </authorList>
    </citation>
    <scope>NUCLEOTIDE SEQUENCE</scope>
    <source>
        <strain evidence="4">ChiGjej1B1-1684</strain>
    </source>
</reference>
<dbReference type="GO" id="GO:0004867">
    <property type="term" value="F:serine-type endopeptidase inhibitor activity"/>
    <property type="evidence" value="ECO:0007669"/>
    <property type="project" value="InterPro"/>
</dbReference>
<dbReference type="InterPro" id="IPR000215">
    <property type="entry name" value="Serpin_fam"/>
</dbReference>
<dbReference type="InterPro" id="IPR042185">
    <property type="entry name" value="Serpin_sf_2"/>
</dbReference>
<dbReference type="PANTHER" id="PTHR11461:SF211">
    <property type="entry name" value="GH10112P-RELATED"/>
    <property type="match status" value="1"/>
</dbReference>
<dbReference type="InterPro" id="IPR023796">
    <property type="entry name" value="Serpin_dom"/>
</dbReference>
<reference evidence="4" key="1">
    <citation type="submission" date="2020-10" db="EMBL/GenBank/DDBJ databases">
        <authorList>
            <person name="Gilroy R."/>
        </authorList>
    </citation>
    <scope>NUCLEOTIDE SEQUENCE</scope>
    <source>
        <strain evidence="4">ChiGjej1B1-1684</strain>
    </source>
</reference>
<keyword evidence="2" id="KW-0732">Signal</keyword>
<feature type="domain" description="Serpin" evidence="3">
    <location>
        <begin position="55"/>
        <end position="409"/>
    </location>
</feature>
<dbReference type="PROSITE" id="PS51257">
    <property type="entry name" value="PROKAR_LIPOPROTEIN"/>
    <property type="match status" value="1"/>
</dbReference>
<comment type="caution">
    <text evidence="4">The sequence shown here is derived from an EMBL/GenBank/DDBJ whole genome shotgun (WGS) entry which is preliminary data.</text>
</comment>
<dbReference type="EMBL" id="DVNG01000089">
    <property type="protein sequence ID" value="HIU50579.1"/>
    <property type="molecule type" value="Genomic_DNA"/>
</dbReference>
<dbReference type="AlphaFoldDB" id="A0A9D1LYU0"/>
<feature type="signal peptide" evidence="2">
    <location>
        <begin position="1"/>
        <end position="21"/>
    </location>
</feature>
<dbReference type="InterPro" id="IPR023795">
    <property type="entry name" value="Serpin_CS"/>
</dbReference>
<feature type="chain" id="PRO_5038493376" evidence="2">
    <location>
        <begin position="22"/>
        <end position="410"/>
    </location>
</feature>
<evidence type="ECO:0000259" key="3">
    <source>
        <dbReference type="SMART" id="SM00093"/>
    </source>
</evidence>
<protein>
    <submittedName>
        <fullName evidence="4">Serpin family protein</fullName>
    </submittedName>
</protein>
<dbReference type="InterPro" id="IPR042178">
    <property type="entry name" value="Serpin_sf_1"/>
</dbReference>
<dbReference type="Proteomes" id="UP000824118">
    <property type="component" value="Unassembled WGS sequence"/>
</dbReference>
<dbReference type="InterPro" id="IPR036186">
    <property type="entry name" value="Serpin_sf"/>
</dbReference>
<evidence type="ECO:0000256" key="2">
    <source>
        <dbReference type="SAM" id="SignalP"/>
    </source>
</evidence>
<evidence type="ECO:0000313" key="5">
    <source>
        <dbReference type="Proteomes" id="UP000824118"/>
    </source>
</evidence>
<dbReference type="Gene3D" id="3.30.497.10">
    <property type="entry name" value="Antithrombin, subunit I, domain 2"/>
    <property type="match status" value="1"/>
</dbReference>
<evidence type="ECO:0000256" key="1">
    <source>
        <dbReference type="RuleBase" id="RU000411"/>
    </source>
</evidence>
<evidence type="ECO:0000313" key="4">
    <source>
        <dbReference type="EMBL" id="HIU50579.1"/>
    </source>
</evidence>
<dbReference type="PROSITE" id="PS00284">
    <property type="entry name" value="SERPIN"/>
    <property type="match status" value="1"/>
</dbReference>
<comment type="similarity">
    <text evidence="1">Belongs to the serpin family.</text>
</comment>